<organism evidence="2 3">
    <name type="scientific">Echinicola pacifica</name>
    <dbReference type="NCBI Taxonomy" id="346377"/>
    <lineage>
        <taxon>Bacteria</taxon>
        <taxon>Pseudomonadati</taxon>
        <taxon>Bacteroidota</taxon>
        <taxon>Cytophagia</taxon>
        <taxon>Cytophagales</taxon>
        <taxon>Cyclobacteriaceae</taxon>
        <taxon>Echinicola</taxon>
    </lineage>
</organism>
<dbReference type="EMBL" id="BMWX01000006">
    <property type="protein sequence ID" value="GGZ36189.1"/>
    <property type="molecule type" value="Genomic_DNA"/>
</dbReference>
<sequence length="252" mass="28873">MRGWNIKQSVIYTAVLLVLAVFIGFVEKKGAERRYHGLNVKVHGISDVYFVEEEEISQMLMQAFPGLSEGEQLDNIPLRKLEEKVESHPFVKNAEVYKDLKGDVTVTIDQYRPIARITRALAADGYISSEGLVLPTSPHYTSRVLIIEGAKADELLAARDLNLDYQNLLDLVYFIDQHEFWKAQISSIEVGRKGDIKLYQQVGRQVIEFGQAVDIEEKFNRISLFYEKIIPQKGWDAYSKVNVKFKDQIICE</sequence>
<proteinExistence type="predicted"/>
<gene>
    <name evidence="2" type="ORF">GCM10007049_31920</name>
</gene>
<dbReference type="Proteomes" id="UP000619457">
    <property type="component" value="Unassembled WGS sequence"/>
</dbReference>
<comment type="caution">
    <text evidence="2">The sequence shown here is derived from an EMBL/GenBank/DDBJ whole genome shotgun (WGS) entry which is preliminary data.</text>
</comment>
<evidence type="ECO:0000256" key="1">
    <source>
        <dbReference type="SAM" id="Phobius"/>
    </source>
</evidence>
<evidence type="ECO:0008006" key="4">
    <source>
        <dbReference type="Google" id="ProtNLM"/>
    </source>
</evidence>
<keyword evidence="1" id="KW-0472">Membrane</keyword>
<accession>A0A918UV22</accession>
<evidence type="ECO:0000313" key="2">
    <source>
        <dbReference type="EMBL" id="GGZ36189.1"/>
    </source>
</evidence>
<feature type="transmembrane region" description="Helical" evidence="1">
    <location>
        <begin position="6"/>
        <end position="26"/>
    </location>
</feature>
<keyword evidence="3" id="KW-1185">Reference proteome</keyword>
<evidence type="ECO:0000313" key="3">
    <source>
        <dbReference type="Proteomes" id="UP000619457"/>
    </source>
</evidence>
<keyword evidence="1" id="KW-0812">Transmembrane</keyword>
<protein>
    <recommendedName>
        <fullName evidence="4">Cell division protein FtsQ</fullName>
    </recommendedName>
</protein>
<name>A0A918UV22_9BACT</name>
<keyword evidence="1" id="KW-1133">Transmembrane helix</keyword>
<dbReference type="AlphaFoldDB" id="A0A918UV22"/>
<reference evidence="2" key="2">
    <citation type="submission" date="2020-09" db="EMBL/GenBank/DDBJ databases">
        <authorList>
            <person name="Sun Q."/>
            <person name="Kim S."/>
        </authorList>
    </citation>
    <scope>NUCLEOTIDE SEQUENCE</scope>
    <source>
        <strain evidence="2">KCTC 12368</strain>
    </source>
</reference>
<dbReference type="RefSeq" id="WP_018475574.1">
    <property type="nucleotide sequence ID" value="NZ_BMWX01000006.1"/>
</dbReference>
<reference evidence="2" key="1">
    <citation type="journal article" date="2014" name="Int. J. Syst. Evol. Microbiol.">
        <title>Complete genome sequence of Corynebacterium casei LMG S-19264T (=DSM 44701T), isolated from a smear-ripened cheese.</title>
        <authorList>
            <consortium name="US DOE Joint Genome Institute (JGI-PGF)"/>
            <person name="Walter F."/>
            <person name="Albersmeier A."/>
            <person name="Kalinowski J."/>
            <person name="Ruckert C."/>
        </authorList>
    </citation>
    <scope>NUCLEOTIDE SEQUENCE</scope>
    <source>
        <strain evidence="2">KCTC 12368</strain>
    </source>
</reference>